<reference evidence="2" key="1">
    <citation type="submission" date="2014-11" db="EMBL/GenBank/DDBJ databases">
        <authorList>
            <person name="Amaro Gonzalez C."/>
        </authorList>
    </citation>
    <scope>NUCLEOTIDE SEQUENCE</scope>
</reference>
<evidence type="ECO:0000313" key="2">
    <source>
        <dbReference type="EMBL" id="JAH04937.1"/>
    </source>
</evidence>
<evidence type="ECO:0000256" key="1">
    <source>
        <dbReference type="SAM" id="SignalP"/>
    </source>
</evidence>
<proteinExistence type="predicted"/>
<feature type="signal peptide" evidence="1">
    <location>
        <begin position="1"/>
        <end position="21"/>
    </location>
</feature>
<dbReference type="EMBL" id="GBXM01103640">
    <property type="protein sequence ID" value="JAH04937.1"/>
    <property type="molecule type" value="Transcribed_RNA"/>
</dbReference>
<dbReference type="AlphaFoldDB" id="A0A0E9PKX1"/>
<sequence>MMKMTTMCIAITIIILDTLDHSQLSVAGVRVPITGIPETF</sequence>
<name>A0A0E9PKX1_ANGAN</name>
<accession>A0A0E9PKX1</accession>
<protein>
    <submittedName>
        <fullName evidence="2">Uncharacterized protein</fullName>
    </submittedName>
</protein>
<feature type="chain" id="PRO_5002430943" evidence="1">
    <location>
        <begin position="22"/>
        <end position="40"/>
    </location>
</feature>
<reference evidence="2" key="2">
    <citation type="journal article" date="2015" name="Fish Shellfish Immunol.">
        <title>Early steps in the European eel (Anguilla anguilla)-Vibrio vulnificus interaction in the gills: Role of the RtxA13 toxin.</title>
        <authorList>
            <person name="Callol A."/>
            <person name="Pajuelo D."/>
            <person name="Ebbesson L."/>
            <person name="Teles M."/>
            <person name="MacKenzie S."/>
            <person name="Amaro C."/>
        </authorList>
    </citation>
    <scope>NUCLEOTIDE SEQUENCE</scope>
</reference>
<organism evidence="2">
    <name type="scientific">Anguilla anguilla</name>
    <name type="common">European freshwater eel</name>
    <name type="synonym">Muraena anguilla</name>
    <dbReference type="NCBI Taxonomy" id="7936"/>
    <lineage>
        <taxon>Eukaryota</taxon>
        <taxon>Metazoa</taxon>
        <taxon>Chordata</taxon>
        <taxon>Craniata</taxon>
        <taxon>Vertebrata</taxon>
        <taxon>Euteleostomi</taxon>
        <taxon>Actinopterygii</taxon>
        <taxon>Neopterygii</taxon>
        <taxon>Teleostei</taxon>
        <taxon>Anguilliformes</taxon>
        <taxon>Anguillidae</taxon>
        <taxon>Anguilla</taxon>
    </lineage>
</organism>
<keyword evidence="1" id="KW-0732">Signal</keyword>